<keyword evidence="5 14" id="KW-0067">ATP-binding</keyword>
<feature type="active site" description="Glycyl thioester intermediate" evidence="13">
    <location>
        <position position="315"/>
    </location>
</feature>
<keyword evidence="3 14" id="KW-0547">Nucleotide-binding</keyword>
<dbReference type="STRING" id="8469.M7ATF9"/>
<protein>
    <recommendedName>
        <fullName evidence="9">NEDD8-conjugating enzyme UBC12</fullName>
        <ecNumber evidence="7">2.3.2.34</ecNumber>
    </recommendedName>
    <alternativeName>
        <fullName evidence="12">NEDD8 carrier protein</fullName>
    </alternativeName>
    <alternativeName>
        <fullName evidence="8">NEDD8-conjugating enzyme Ubc12</fullName>
    </alternativeName>
    <alternativeName>
        <fullName evidence="11">Ubiquitin-conjugating enzyme E2 M</fullName>
    </alternativeName>
</protein>
<evidence type="ECO:0000256" key="15">
    <source>
        <dbReference type="SAM" id="SignalP"/>
    </source>
</evidence>
<dbReference type="SUPFAM" id="SSF54495">
    <property type="entry name" value="UBC-like"/>
    <property type="match status" value="1"/>
</dbReference>
<keyword evidence="4 14" id="KW-0833">Ubl conjugation pathway</keyword>
<comment type="catalytic activity">
    <reaction evidence="6">
        <text>[E1 NEDD8-activating enzyme]-S-[NEDD8 protein]-yl-L-cysteine + [E2 NEDD8-conjugating enzyme]-L-cysteine = [E1 NEDD8-activating enzyme]-L-cysteine + [E2 NEDD8-conjugating enzyme]-S-[NEDD8-protein]-yl-L-cysteine.</text>
        <dbReference type="EC" id="2.3.2.34"/>
    </reaction>
</comment>
<evidence type="ECO:0000256" key="12">
    <source>
        <dbReference type="ARBA" id="ARBA00079113"/>
    </source>
</evidence>
<sequence>MPRAGLLLLPLLLCFGPETARSIDPAALKKIVDHVNNNGGVNKQYAFAATLPHATCSNPQDVATYLPMNQLADMRETVCPFGALYNPPSGNIVAARPKEVVTQSRKYTEHSEWRLLSGPNSLVAQLTARTYGQTSCLILFTFNSPCSTKCLREAGRSNIVRMTSAAFLAIDNNYKAFVFQKIFDYDLRPVVTRQDLLQAWHQLHDVPLLRCDNNGCQDCAPVDPRNNPCLAGKRTHNLMPDINELNLPKTCEIDFSDQDDLLNFKLVICPDEGFYKGGKFVFSFKVGQGYPHDPPKVKCETMVYHPNIDLEGNVCLNILREDWKPVLTINSIIYGLQYLFLEPNPEDPLNKEAAEVLQNNRRLFEQNVQRSMRGGYIGSTYFERCLK</sequence>
<evidence type="ECO:0000256" key="4">
    <source>
        <dbReference type="ARBA" id="ARBA00022786"/>
    </source>
</evidence>
<dbReference type="InterPro" id="IPR040958">
    <property type="entry name" value="SNAD1"/>
</dbReference>
<dbReference type="SMART" id="SM00212">
    <property type="entry name" value="UBCc"/>
    <property type="match status" value="1"/>
</dbReference>
<evidence type="ECO:0000313" key="18">
    <source>
        <dbReference type="Proteomes" id="UP000031443"/>
    </source>
</evidence>
<dbReference type="Pfam" id="PF18744">
    <property type="entry name" value="SNAD1"/>
    <property type="match status" value="1"/>
</dbReference>
<feature type="domain" description="UBC core" evidence="16">
    <location>
        <begin position="230"/>
        <end position="377"/>
    </location>
</feature>
<dbReference type="Pfam" id="PF00179">
    <property type="entry name" value="UQ_con"/>
    <property type="match status" value="1"/>
</dbReference>
<evidence type="ECO:0000256" key="9">
    <source>
        <dbReference type="ARBA" id="ARBA00044092"/>
    </source>
</evidence>
<comment type="pathway">
    <text evidence="1">Protein modification; protein neddylation.</text>
</comment>
<dbReference type="InterPro" id="IPR050113">
    <property type="entry name" value="Ub_conjugating_enzyme"/>
</dbReference>
<keyword evidence="18" id="KW-1185">Reference proteome</keyword>
<dbReference type="Gene3D" id="3.10.110.10">
    <property type="entry name" value="Ubiquitin Conjugating Enzyme"/>
    <property type="match status" value="1"/>
</dbReference>
<dbReference type="InterPro" id="IPR023313">
    <property type="entry name" value="UBQ-conjugating_AS"/>
</dbReference>
<dbReference type="GO" id="GO:0061654">
    <property type="term" value="F:NEDD8 conjugating enzyme activity"/>
    <property type="evidence" value="ECO:0007669"/>
    <property type="project" value="UniProtKB-EC"/>
</dbReference>
<dbReference type="EC" id="2.3.2.34" evidence="7"/>
<dbReference type="EMBL" id="KB561900">
    <property type="protein sequence ID" value="EMP28661.1"/>
    <property type="molecule type" value="Genomic_DNA"/>
</dbReference>
<evidence type="ECO:0000256" key="13">
    <source>
        <dbReference type="PROSITE-ProRule" id="PRU10133"/>
    </source>
</evidence>
<evidence type="ECO:0000256" key="2">
    <source>
        <dbReference type="ARBA" id="ARBA00022679"/>
    </source>
</evidence>
<keyword evidence="2" id="KW-0808">Transferase</keyword>
<evidence type="ECO:0000256" key="8">
    <source>
        <dbReference type="ARBA" id="ARBA00044084"/>
    </source>
</evidence>
<evidence type="ECO:0000313" key="17">
    <source>
        <dbReference type="EMBL" id="EMP28661.1"/>
    </source>
</evidence>
<accession>M7ATF9</accession>
<dbReference type="Proteomes" id="UP000031443">
    <property type="component" value="Unassembled WGS sequence"/>
</dbReference>
<evidence type="ECO:0000256" key="10">
    <source>
        <dbReference type="ARBA" id="ARBA00053196"/>
    </source>
</evidence>
<dbReference type="PROSITE" id="PS00183">
    <property type="entry name" value="UBC_1"/>
    <property type="match status" value="1"/>
</dbReference>
<dbReference type="PROSITE" id="PS50127">
    <property type="entry name" value="UBC_2"/>
    <property type="match status" value="1"/>
</dbReference>
<feature type="chain" id="PRO_5004079630" description="NEDD8-conjugating enzyme UBC12" evidence="15">
    <location>
        <begin position="23"/>
        <end position="387"/>
    </location>
</feature>
<dbReference type="InterPro" id="IPR000608">
    <property type="entry name" value="UBC"/>
</dbReference>
<proteinExistence type="inferred from homology"/>
<reference evidence="18" key="1">
    <citation type="journal article" date="2013" name="Nat. Genet.">
        <title>The draft genomes of soft-shell turtle and green sea turtle yield insights into the development and evolution of the turtle-specific body plan.</title>
        <authorList>
            <person name="Wang Z."/>
            <person name="Pascual-Anaya J."/>
            <person name="Zadissa A."/>
            <person name="Li W."/>
            <person name="Niimura Y."/>
            <person name="Huang Z."/>
            <person name="Li C."/>
            <person name="White S."/>
            <person name="Xiong Z."/>
            <person name="Fang D."/>
            <person name="Wang B."/>
            <person name="Ming Y."/>
            <person name="Chen Y."/>
            <person name="Zheng Y."/>
            <person name="Kuraku S."/>
            <person name="Pignatelli M."/>
            <person name="Herrero J."/>
            <person name="Beal K."/>
            <person name="Nozawa M."/>
            <person name="Li Q."/>
            <person name="Wang J."/>
            <person name="Zhang H."/>
            <person name="Yu L."/>
            <person name="Shigenobu S."/>
            <person name="Wang J."/>
            <person name="Liu J."/>
            <person name="Flicek P."/>
            <person name="Searle S."/>
            <person name="Wang J."/>
            <person name="Kuratani S."/>
            <person name="Yin Y."/>
            <person name="Aken B."/>
            <person name="Zhang G."/>
            <person name="Irie N."/>
        </authorList>
    </citation>
    <scope>NUCLEOTIDE SEQUENCE [LARGE SCALE GENOMIC DNA]</scope>
</reference>
<evidence type="ECO:0000256" key="7">
    <source>
        <dbReference type="ARBA" id="ARBA00044047"/>
    </source>
</evidence>
<dbReference type="InterPro" id="IPR016135">
    <property type="entry name" value="UBQ-conjugating_enzyme/RWD"/>
</dbReference>
<dbReference type="eggNOG" id="KOG0420">
    <property type="taxonomic scope" value="Eukaryota"/>
</dbReference>
<evidence type="ECO:0000256" key="5">
    <source>
        <dbReference type="ARBA" id="ARBA00022840"/>
    </source>
</evidence>
<dbReference type="PANTHER" id="PTHR24067">
    <property type="entry name" value="UBIQUITIN-CONJUGATING ENZYME E2"/>
    <property type="match status" value="1"/>
</dbReference>
<evidence type="ECO:0000259" key="16">
    <source>
        <dbReference type="PROSITE" id="PS50127"/>
    </source>
</evidence>
<evidence type="ECO:0000256" key="11">
    <source>
        <dbReference type="ARBA" id="ARBA00076103"/>
    </source>
</evidence>
<keyword evidence="15" id="KW-0732">Signal</keyword>
<evidence type="ECO:0000256" key="1">
    <source>
        <dbReference type="ARBA" id="ARBA00005032"/>
    </source>
</evidence>
<feature type="signal peptide" evidence="15">
    <location>
        <begin position="1"/>
        <end position="22"/>
    </location>
</feature>
<dbReference type="AlphaFoldDB" id="M7ATF9"/>
<evidence type="ECO:0000256" key="3">
    <source>
        <dbReference type="ARBA" id="ARBA00022741"/>
    </source>
</evidence>
<comment type="similarity">
    <text evidence="14">Belongs to the ubiquitin-conjugating enzyme family.</text>
</comment>
<dbReference type="GO" id="GO:0005524">
    <property type="term" value="F:ATP binding"/>
    <property type="evidence" value="ECO:0007669"/>
    <property type="project" value="UniProtKB-UniRule"/>
</dbReference>
<name>M7ATF9_CHEMY</name>
<dbReference type="CDD" id="cd23794">
    <property type="entry name" value="UBCc_UBE2F_UBE2M"/>
    <property type="match status" value="1"/>
</dbReference>
<evidence type="ECO:0000256" key="14">
    <source>
        <dbReference type="RuleBase" id="RU362109"/>
    </source>
</evidence>
<comment type="function">
    <text evidence="10">Accepts the ubiquitin-like protein NEDD8 from the UBA3-NAE1 E1 complex and catalyzes its covalent attachment to other proteins. The specific interaction with the E3 ubiquitin ligase RBX1, but not RBX2, suggests that the RBX1-UBE2M complex neddylates specific target proteins, such as CUL1, CUL2, CUL3 and CUL4. Involved in cell proliferation.</text>
</comment>
<organism evidence="17 18">
    <name type="scientific">Chelonia mydas</name>
    <name type="common">Green sea-turtle</name>
    <name type="synonym">Chelonia agassizi</name>
    <dbReference type="NCBI Taxonomy" id="8469"/>
    <lineage>
        <taxon>Eukaryota</taxon>
        <taxon>Metazoa</taxon>
        <taxon>Chordata</taxon>
        <taxon>Craniata</taxon>
        <taxon>Vertebrata</taxon>
        <taxon>Euteleostomi</taxon>
        <taxon>Archelosauria</taxon>
        <taxon>Testudinata</taxon>
        <taxon>Testudines</taxon>
        <taxon>Cryptodira</taxon>
        <taxon>Durocryptodira</taxon>
        <taxon>Americhelydia</taxon>
        <taxon>Chelonioidea</taxon>
        <taxon>Cheloniidae</taxon>
        <taxon>Chelonia</taxon>
    </lineage>
</organism>
<evidence type="ECO:0000256" key="6">
    <source>
        <dbReference type="ARBA" id="ARBA00043698"/>
    </source>
</evidence>
<gene>
    <name evidence="17" type="ORF">UY3_14236</name>
</gene>
<dbReference type="FunFam" id="3.10.110.10:FF:000239">
    <property type="entry name" value="NEDD8-conjugating enzyme Ubc12"/>
    <property type="match status" value="1"/>
</dbReference>